<evidence type="ECO:0000313" key="3">
    <source>
        <dbReference type="Proteomes" id="UP000076609"/>
    </source>
</evidence>
<organism evidence="2 3">
    <name type="scientific">Sphingomonas hankookensis</name>
    <dbReference type="NCBI Taxonomy" id="563996"/>
    <lineage>
        <taxon>Bacteria</taxon>
        <taxon>Pseudomonadati</taxon>
        <taxon>Pseudomonadota</taxon>
        <taxon>Alphaproteobacteria</taxon>
        <taxon>Sphingomonadales</taxon>
        <taxon>Sphingomonadaceae</taxon>
        <taxon>Sphingomonas</taxon>
    </lineage>
</organism>
<name>A0ABR5Y9K4_9SPHN</name>
<keyword evidence="3" id="KW-1185">Reference proteome</keyword>
<proteinExistence type="predicted"/>
<evidence type="ECO:0000256" key="1">
    <source>
        <dbReference type="SAM" id="Coils"/>
    </source>
</evidence>
<dbReference type="Proteomes" id="UP000076609">
    <property type="component" value="Unassembled WGS sequence"/>
</dbReference>
<evidence type="ECO:0000313" key="2">
    <source>
        <dbReference type="EMBL" id="KZE11224.1"/>
    </source>
</evidence>
<protein>
    <submittedName>
        <fullName evidence="2">Uncharacterized protein</fullName>
    </submittedName>
</protein>
<gene>
    <name evidence="2" type="ORF">AVT10_17185</name>
</gene>
<comment type="caution">
    <text evidence="2">The sequence shown here is derived from an EMBL/GenBank/DDBJ whole genome shotgun (WGS) entry which is preliminary data.</text>
</comment>
<dbReference type="RefSeq" id="WP_066692930.1">
    <property type="nucleotide sequence ID" value="NZ_CP117025.1"/>
</dbReference>
<reference evidence="3" key="1">
    <citation type="submission" date="2016-01" db="EMBL/GenBank/DDBJ databases">
        <title>Draft genome of Chromobacterium sp. F49.</title>
        <authorList>
            <person name="Hong K.W."/>
        </authorList>
    </citation>
    <scope>NUCLEOTIDE SEQUENCE [LARGE SCALE GENOMIC DNA]</scope>
    <source>
        <strain evidence="3">CN3</strain>
    </source>
</reference>
<sequence length="275" mass="30480">MTAFVWTDRDARRHELGSPARIEAEAAAIAQEMDRYMDILDGGDRMLRDTARTAIRRLQSRLEQLRADILRWNDHALAAIRAAAATLAEQIERLPATIADVLLVVELHGEQARFRAIAGDSPDMQARMLAEPMTATQRRAIAVCASRTAPADTATRGEAGAWLDAEPRFARGGQVDGGWFAWVDRHGHAHRLGDPLMIEREIAALTKEMVAQRPTLIGTGSADALYAAVEAGLASWERLQILQGDLERYDREATAREDAAWTAYAVDWRSKRKTS</sequence>
<keyword evidence="1" id="KW-0175">Coiled coil</keyword>
<accession>A0ABR5Y9K4</accession>
<feature type="coiled-coil region" evidence="1">
    <location>
        <begin position="48"/>
        <end position="75"/>
    </location>
</feature>
<dbReference type="EMBL" id="LQQO01000037">
    <property type="protein sequence ID" value="KZE11224.1"/>
    <property type="molecule type" value="Genomic_DNA"/>
</dbReference>